<feature type="signal peptide" evidence="1">
    <location>
        <begin position="1"/>
        <end position="22"/>
    </location>
</feature>
<name>A0A0B7IYW0_9PROT</name>
<accession>A0A0B7IYW0</accession>
<dbReference type="RefSeq" id="WP_045751407.1">
    <property type="nucleotide sequence ID" value="NZ_LN794158.1"/>
</dbReference>
<dbReference type="InterPro" id="IPR013424">
    <property type="entry name" value="Ice-binding_C"/>
</dbReference>
<organism evidence="3 4">
    <name type="scientific">Candidatus Methylopumilus turicensis</name>
    <dbReference type="NCBI Taxonomy" id="1581680"/>
    <lineage>
        <taxon>Bacteria</taxon>
        <taxon>Pseudomonadati</taxon>
        <taxon>Pseudomonadota</taxon>
        <taxon>Betaproteobacteria</taxon>
        <taxon>Nitrosomonadales</taxon>
        <taxon>Methylophilaceae</taxon>
        <taxon>Candidatus Methylopumilus</taxon>
    </lineage>
</organism>
<dbReference type="Pfam" id="PF07589">
    <property type="entry name" value="PEP-CTERM"/>
    <property type="match status" value="1"/>
</dbReference>
<reference evidence="4" key="1">
    <citation type="submission" date="2014-12" db="EMBL/GenBank/DDBJ databases">
        <authorList>
            <person name="Salcher M.M."/>
        </authorList>
    </citation>
    <scope>NUCLEOTIDE SEQUENCE [LARGE SCALE GENOMIC DNA]</scope>
    <source>
        <strain evidence="4">MMS-10A-171</strain>
    </source>
</reference>
<feature type="chain" id="PRO_5002117098" description="Ice-binding protein C-terminal domain-containing protein" evidence="1">
    <location>
        <begin position="23"/>
        <end position="267"/>
    </location>
</feature>
<dbReference type="STRING" id="1581680.BN1209_1239"/>
<dbReference type="Proteomes" id="UP000056322">
    <property type="component" value="Chromosome 1"/>
</dbReference>
<keyword evidence="4" id="KW-1185">Reference proteome</keyword>
<dbReference type="KEGG" id="mbac:BN1209_1239"/>
<dbReference type="OrthoDB" id="6399769at2"/>
<dbReference type="EMBL" id="LN794158">
    <property type="protein sequence ID" value="CEN56279.1"/>
    <property type="molecule type" value="Genomic_DNA"/>
</dbReference>
<gene>
    <name evidence="3" type="ORF">BN1209_1239</name>
</gene>
<proteinExistence type="predicted"/>
<dbReference type="AlphaFoldDB" id="A0A0B7IYW0"/>
<evidence type="ECO:0000256" key="1">
    <source>
        <dbReference type="SAM" id="SignalP"/>
    </source>
</evidence>
<protein>
    <recommendedName>
        <fullName evidence="2">Ice-binding protein C-terminal domain-containing protein</fullName>
    </recommendedName>
</protein>
<dbReference type="HOGENOM" id="CLU_976404_0_0_4"/>
<evidence type="ECO:0000313" key="4">
    <source>
        <dbReference type="Proteomes" id="UP000056322"/>
    </source>
</evidence>
<keyword evidence="1" id="KW-0732">Signal</keyword>
<sequence>MKFKFKALVASLALVAAVPASAAIATSASGNSSLILSLFDSTGAVSATFDLGFTKESFVQTADASWNLSTNVDQSAAWNSFTAAANMGTAQYAVFAGDALGSGAGAQSLFTTGAGVMARISNSTLTTALSSFDVYINANNGAASHNAVADGGSFNNASNGNAYVGVSSAYGGNAGKVGAFGSDANGLVGTNLNVWNLTSVAGNGLQLVTATQLNNAGFNPYFNLSADGVLSYVASAPVAAVPEADTTAMMLAGIGLMGFIARRRKSV</sequence>
<evidence type="ECO:0000259" key="2">
    <source>
        <dbReference type="Pfam" id="PF07589"/>
    </source>
</evidence>
<feature type="domain" description="Ice-binding protein C-terminal" evidence="2">
    <location>
        <begin position="240"/>
        <end position="264"/>
    </location>
</feature>
<evidence type="ECO:0000313" key="3">
    <source>
        <dbReference type="EMBL" id="CEN56279.1"/>
    </source>
</evidence>